<dbReference type="Pfam" id="PF00069">
    <property type="entry name" value="Pkinase"/>
    <property type="match status" value="1"/>
</dbReference>
<protein>
    <recommendedName>
        <fullName evidence="1">Protein kinase domain-containing protein</fullName>
    </recommendedName>
</protein>
<sequence>METDKYLPEVTVDVLVIGGCSAGNYFAVLVLLDIKCDNILLQSPLGSNRVFIKMSDFGFAKKEDKISEQTYLAGTIPYITPELFKKPRIATQKSDMYSIGITFYRIITHSYPVNKNTFDDQKKKIATMSCIERPSELQDDIQWDLLSKLLEFDPDKRITAAQAIQHPYFTSSEAIADISQEQYDLAQQAAMLQSKQGINITKYDTNPMYIVSESVLKQFIIEYSMLHPPLEQTENESEPENEAGQINYGQEGFLSVFEEKQNESNNHITSSIALQALSFLAE</sequence>
<feature type="non-terminal residue" evidence="2">
    <location>
        <position position="282"/>
    </location>
</feature>
<proteinExistence type="predicted"/>
<dbReference type="EMBL" id="SNRW01015084">
    <property type="protein sequence ID" value="KAA6370765.1"/>
    <property type="molecule type" value="Genomic_DNA"/>
</dbReference>
<dbReference type="PANTHER" id="PTHR44167">
    <property type="entry name" value="OVARIAN-SPECIFIC SERINE/THREONINE-PROTEIN KINASE LOK-RELATED"/>
    <property type="match status" value="1"/>
</dbReference>
<dbReference type="GO" id="GO:0044773">
    <property type="term" value="P:mitotic DNA damage checkpoint signaling"/>
    <property type="evidence" value="ECO:0007669"/>
    <property type="project" value="TreeGrafter"/>
</dbReference>
<name>A0A5J4UM17_9EUKA</name>
<evidence type="ECO:0000313" key="2">
    <source>
        <dbReference type="EMBL" id="KAA6370765.1"/>
    </source>
</evidence>
<dbReference type="SUPFAM" id="SSF56112">
    <property type="entry name" value="Protein kinase-like (PK-like)"/>
    <property type="match status" value="1"/>
</dbReference>
<evidence type="ECO:0000313" key="3">
    <source>
        <dbReference type="Proteomes" id="UP000324800"/>
    </source>
</evidence>
<reference evidence="2 3" key="1">
    <citation type="submission" date="2019-03" db="EMBL/GenBank/DDBJ databases">
        <title>Single cell metagenomics reveals metabolic interactions within the superorganism composed of flagellate Streblomastix strix and complex community of Bacteroidetes bacteria on its surface.</title>
        <authorList>
            <person name="Treitli S.C."/>
            <person name="Kolisko M."/>
            <person name="Husnik F."/>
            <person name="Keeling P."/>
            <person name="Hampl V."/>
        </authorList>
    </citation>
    <scope>NUCLEOTIDE SEQUENCE [LARGE SCALE GENOMIC DNA]</scope>
    <source>
        <strain evidence="2">ST1C</strain>
    </source>
</reference>
<dbReference type="GO" id="GO:0005524">
    <property type="term" value="F:ATP binding"/>
    <property type="evidence" value="ECO:0007669"/>
    <property type="project" value="InterPro"/>
</dbReference>
<dbReference type="AlphaFoldDB" id="A0A5J4UM17"/>
<dbReference type="Gene3D" id="1.10.510.10">
    <property type="entry name" value="Transferase(Phosphotransferase) domain 1"/>
    <property type="match status" value="1"/>
</dbReference>
<dbReference type="SMART" id="SM00220">
    <property type="entry name" value="S_TKc"/>
    <property type="match status" value="1"/>
</dbReference>
<dbReference type="InterPro" id="IPR000719">
    <property type="entry name" value="Prot_kinase_dom"/>
</dbReference>
<dbReference type="GO" id="GO:0004674">
    <property type="term" value="F:protein serine/threonine kinase activity"/>
    <property type="evidence" value="ECO:0007669"/>
    <property type="project" value="TreeGrafter"/>
</dbReference>
<comment type="caution">
    <text evidence="2">The sequence shown here is derived from an EMBL/GenBank/DDBJ whole genome shotgun (WGS) entry which is preliminary data.</text>
</comment>
<dbReference type="GO" id="GO:0005634">
    <property type="term" value="C:nucleus"/>
    <property type="evidence" value="ECO:0007669"/>
    <property type="project" value="TreeGrafter"/>
</dbReference>
<organism evidence="2 3">
    <name type="scientific">Streblomastix strix</name>
    <dbReference type="NCBI Taxonomy" id="222440"/>
    <lineage>
        <taxon>Eukaryota</taxon>
        <taxon>Metamonada</taxon>
        <taxon>Preaxostyla</taxon>
        <taxon>Oxymonadida</taxon>
        <taxon>Streblomastigidae</taxon>
        <taxon>Streblomastix</taxon>
    </lineage>
</organism>
<dbReference type="InterPro" id="IPR011009">
    <property type="entry name" value="Kinase-like_dom_sf"/>
</dbReference>
<gene>
    <name evidence="2" type="ORF">EZS28_033708</name>
</gene>
<dbReference type="Proteomes" id="UP000324800">
    <property type="component" value="Unassembled WGS sequence"/>
</dbReference>
<accession>A0A5J4UM17</accession>
<feature type="domain" description="Protein kinase" evidence="1">
    <location>
        <begin position="1"/>
        <end position="169"/>
    </location>
</feature>
<dbReference type="PROSITE" id="PS50011">
    <property type="entry name" value="PROTEIN_KINASE_DOM"/>
    <property type="match status" value="1"/>
</dbReference>
<dbReference type="PANTHER" id="PTHR44167:SF24">
    <property type="entry name" value="SERINE_THREONINE-PROTEIN KINASE CHK2"/>
    <property type="match status" value="1"/>
</dbReference>
<evidence type="ECO:0000259" key="1">
    <source>
        <dbReference type="PROSITE" id="PS50011"/>
    </source>
</evidence>